<name>A0A2H3IT03_WOLCO</name>
<accession>A0A2H3IT03</accession>
<dbReference type="EMBL" id="KB467831">
    <property type="protein sequence ID" value="PCH33110.1"/>
    <property type="molecule type" value="Genomic_DNA"/>
</dbReference>
<reference evidence="1 2" key="1">
    <citation type="journal article" date="2012" name="Science">
        <title>The Paleozoic origin of enzymatic lignin decomposition reconstructed from 31 fungal genomes.</title>
        <authorList>
            <person name="Floudas D."/>
            <person name="Binder M."/>
            <person name="Riley R."/>
            <person name="Barry K."/>
            <person name="Blanchette R.A."/>
            <person name="Henrissat B."/>
            <person name="Martinez A.T."/>
            <person name="Otillar R."/>
            <person name="Spatafora J.W."/>
            <person name="Yadav J.S."/>
            <person name="Aerts A."/>
            <person name="Benoit I."/>
            <person name="Boyd A."/>
            <person name="Carlson A."/>
            <person name="Copeland A."/>
            <person name="Coutinho P.M."/>
            <person name="de Vries R.P."/>
            <person name="Ferreira P."/>
            <person name="Findley K."/>
            <person name="Foster B."/>
            <person name="Gaskell J."/>
            <person name="Glotzer D."/>
            <person name="Gorecki P."/>
            <person name="Heitman J."/>
            <person name="Hesse C."/>
            <person name="Hori C."/>
            <person name="Igarashi K."/>
            <person name="Jurgens J.A."/>
            <person name="Kallen N."/>
            <person name="Kersten P."/>
            <person name="Kohler A."/>
            <person name="Kuees U."/>
            <person name="Kumar T.K.A."/>
            <person name="Kuo A."/>
            <person name="LaButti K."/>
            <person name="Larrondo L.F."/>
            <person name="Lindquist E."/>
            <person name="Ling A."/>
            <person name="Lombard V."/>
            <person name="Lucas S."/>
            <person name="Lundell T."/>
            <person name="Martin R."/>
            <person name="McLaughlin D.J."/>
            <person name="Morgenstern I."/>
            <person name="Morin E."/>
            <person name="Murat C."/>
            <person name="Nagy L.G."/>
            <person name="Nolan M."/>
            <person name="Ohm R.A."/>
            <person name="Patyshakuliyeva A."/>
            <person name="Rokas A."/>
            <person name="Ruiz-Duenas F.J."/>
            <person name="Sabat G."/>
            <person name="Salamov A."/>
            <person name="Samejima M."/>
            <person name="Schmutz J."/>
            <person name="Slot J.C."/>
            <person name="St John F."/>
            <person name="Stenlid J."/>
            <person name="Sun H."/>
            <person name="Sun S."/>
            <person name="Syed K."/>
            <person name="Tsang A."/>
            <person name="Wiebenga A."/>
            <person name="Young D."/>
            <person name="Pisabarro A."/>
            <person name="Eastwood D.C."/>
            <person name="Martin F."/>
            <person name="Cullen D."/>
            <person name="Grigoriev I.V."/>
            <person name="Hibbett D.S."/>
        </authorList>
    </citation>
    <scope>NUCLEOTIDE SEQUENCE [LARGE SCALE GENOMIC DNA]</scope>
    <source>
        <strain evidence="1 2">MD-104</strain>
    </source>
</reference>
<gene>
    <name evidence="1" type="ORF">WOLCODRAFT_134926</name>
</gene>
<proteinExistence type="predicted"/>
<keyword evidence="2" id="KW-1185">Reference proteome</keyword>
<sequence>MEQRRRTGADVAHWQLVNTDSAQYRMKLLLSDVGVTEHRWSMCSFSWVELIGTDSGAALWHAAIGHFIDMDCDRLNARSCGNVASSLLSASGAVGCLAAYVVYRLKSVCQGSLAACNCITGYHLEPTNINEERDIESPLIRWPIH</sequence>
<protein>
    <submittedName>
        <fullName evidence="1">Uncharacterized protein</fullName>
    </submittedName>
</protein>
<dbReference type="AlphaFoldDB" id="A0A2H3IT03"/>
<evidence type="ECO:0000313" key="2">
    <source>
        <dbReference type="Proteomes" id="UP000218811"/>
    </source>
</evidence>
<evidence type="ECO:0000313" key="1">
    <source>
        <dbReference type="EMBL" id="PCH33110.1"/>
    </source>
</evidence>
<organism evidence="1 2">
    <name type="scientific">Wolfiporia cocos (strain MD-104)</name>
    <name type="common">Brown rot fungus</name>
    <dbReference type="NCBI Taxonomy" id="742152"/>
    <lineage>
        <taxon>Eukaryota</taxon>
        <taxon>Fungi</taxon>
        <taxon>Dikarya</taxon>
        <taxon>Basidiomycota</taxon>
        <taxon>Agaricomycotina</taxon>
        <taxon>Agaricomycetes</taxon>
        <taxon>Polyporales</taxon>
        <taxon>Phaeolaceae</taxon>
        <taxon>Wolfiporia</taxon>
    </lineage>
</organism>
<dbReference type="Proteomes" id="UP000218811">
    <property type="component" value="Unassembled WGS sequence"/>
</dbReference>